<sequence>MSSSRSRPWAVLTAGALALALAGCGLDGGDADAGEASGDAQVLRVALADPEASLSVQDYTTSSFTVLDQVFEPLVRYTADGDFAPALAESWEISDDGLTMTFALRPGVTFTDGTPFDADVARADLLRWVEDPDNGFLGLTGVTESIEATDDTTITWRLSQPYHPALNELALTRPVRFTSPAAAEGEPVGTGPYQVESLDEQRIVLVPNDDWWGGTPSPDRLEFAVIPDAAARVAALQADEVDVIGGEYTAPLALEEAAALEATDGVQVLTAESTTNLLLTVNADTGNPALADPAVRRAMDLALDRPGIAEGLFEGRATAATTVFPANVPYGPDPEPAGAADTAAAEELLDQAGWTGEGVRSKDGVPLQLDLVLDPGLLPQATALSQVVADQLGAVGIGVTIDRLDSTAYGTAVSARDFDLRFYATYGAPYDPYSTLTANFRSVQEGHLFASPELDEQIPVALAAADEESRQAAFDAIWTTLAEQTAAVPLVQLPRQWAVRDTVRGFELGATEYDLPLTDVTVTG</sequence>
<comment type="caution">
    <text evidence="7">The sequence shown here is derived from an EMBL/GenBank/DDBJ whole genome shotgun (WGS) entry which is preliminary data.</text>
</comment>
<organism evidence="7 8">
    <name type="scientific">Modestobacter roseus</name>
    <dbReference type="NCBI Taxonomy" id="1181884"/>
    <lineage>
        <taxon>Bacteria</taxon>
        <taxon>Bacillati</taxon>
        <taxon>Actinomycetota</taxon>
        <taxon>Actinomycetes</taxon>
        <taxon>Geodermatophilales</taxon>
        <taxon>Geodermatophilaceae</taxon>
        <taxon>Modestobacter</taxon>
    </lineage>
</organism>
<feature type="domain" description="Solute-binding protein family 5" evidence="6">
    <location>
        <begin position="83"/>
        <end position="442"/>
    </location>
</feature>
<feature type="signal peptide" evidence="5">
    <location>
        <begin position="1"/>
        <end position="22"/>
    </location>
</feature>
<dbReference type="SUPFAM" id="SSF53850">
    <property type="entry name" value="Periplasmic binding protein-like II"/>
    <property type="match status" value="1"/>
</dbReference>
<gene>
    <name evidence="7" type="ORF">JD78_01689</name>
</gene>
<comment type="similarity">
    <text evidence="2">Belongs to the bacterial solute-binding protein 5 family.</text>
</comment>
<dbReference type="GO" id="GO:0042597">
    <property type="term" value="C:periplasmic space"/>
    <property type="evidence" value="ECO:0007669"/>
    <property type="project" value="UniProtKB-ARBA"/>
</dbReference>
<dbReference type="EMBL" id="VLKF01000001">
    <property type="protein sequence ID" value="TWH73166.1"/>
    <property type="molecule type" value="Genomic_DNA"/>
</dbReference>
<keyword evidence="4 5" id="KW-0732">Signal</keyword>
<dbReference type="AlphaFoldDB" id="A0A562IQS7"/>
<evidence type="ECO:0000256" key="1">
    <source>
        <dbReference type="ARBA" id="ARBA00004196"/>
    </source>
</evidence>
<evidence type="ECO:0000256" key="2">
    <source>
        <dbReference type="ARBA" id="ARBA00005695"/>
    </source>
</evidence>
<dbReference type="InterPro" id="IPR000914">
    <property type="entry name" value="SBP_5_dom"/>
</dbReference>
<dbReference type="PROSITE" id="PS51257">
    <property type="entry name" value="PROKAR_LIPOPROTEIN"/>
    <property type="match status" value="1"/>
</dbReference>
<dbReference type="GO" id="GO:0015833">
    <property type="term" value="P:peptide transport"/>
    <property type="evidence" value="ECO:0007669"/>
    <property type="project" value="TreeGrafter"/>
</dbReference>
<evidence type="ECO:0000313" key="7">
    <source>
        <dbReference type="EMBL" id="TWH73166.1"/>
    </source>
</evidence>
<accession>A0A562IQS7</accession>
<evidence type="ECO:0000256" key="3">
    <source>
        <dbReference type="ARBA" id="ARBA00022448"/>
    </source>
</evidence>
<dbReference type="Gene3D" id="3.40.190.10">
    <property type="entry name" value="Periplasmic binding protein-like II"/>
    <property type="match status" value="1"/>
</dbReference>
<dbReference type="Gene3D" id="3.10.105.10">
    <property type="entry name" value="Dipeptide-binding Protein, Domain 3"/>
    <property type="match status" value="1"/>
</dbReference>
<dbReference type="PANTHER" id="PTHR30290:SF10">
    <property type="entry name" value="PERIPLASMIC OLIGOPEPTIDE-BINDING PROTEIN-RELATED"/>
    <property type="match status" value="1"/>
</dbReference>
<proteinExistence type="inferred from homology"/>
<dbReference type="InterPro" id="IPR030678">
    <property type="entry name" value="Peptide/Ni-bd"/>
</dbReference>
<dbReference type="Pfam" id="PF00496">
    <property type="entry name" value="SBP_bac_5"/>
    <property type="match status" value="1"/>
</dbReference>
<name>A0A562IQS7_9ACTN</name>
<dbReference type="InterPro" id="IPR039424">
    <property type="entry name" value="SBP_5"/>
</dbReference>
<evidence type="ECO:0000256" key="5">
    <source>
        <dbReference type="SAM" id="SignalP"/>
    </source>
</evidence>
<dbReference type="PANTHER" id="PTHR30290">
    <property type="entry name" value="PERIPLASMIC BINDING COMPONENT OF ABC TRANSPORTER"/>
    <property type="match status" value="1"/>
</dbReference>
<dbReference type="GO" id="GO:0043190">
    <property type="term" value="C:ATP-binding cassette (ABC) transporter complex"/>
    <property type="evidence" value="ECO:0007669"/>
    <property type="project" value="InterPro"/>
</dbReference>
<feature type="chain" id="PRO_5039708518" evidence="5">
    <location>
        <begin position="23"/>
        <end position="524"/>
    </location>
</feature>
<dbReference type="OrthoDB" id="9796817at2"/>
<dbReference type="Proteomes" id="UP000321490">
    <property type="component" value="Unassembled WGS sequence"/>
</dbReference>
<evidence type="ECO:0000256" key="4">
    <source>
        <dbReference type="ARBA" id="ARBA00022729"/>
    </source>
</evidence>
<evidence type="ECO:0000313" key="8">
    <source>
        <dbReference type="Proteomes" id="UP000321490"/>
    </source>
</evidence>
<protein>
    <submittedName>
        <fullName evidence="7">Nickel transport system substrate-binding protein</fullName>
    </submittedName>
</protein>
<dbReference type="RefSeq" id="WP_153361219.1">
    <property type="nucleotide sequence ID" value="NZ_ML762503.1"/>
</dbReference>
<dbReference type="GO" id="GO:1904680">
    <property type="term" value="F:peptide transmembrane transporter activity"/>
    <property type="evidence" value="ECO:0007669"/>
    <property type="project" value="TreeGrafter"/>
</dbReference>
<reference evidence="7 8" key="1">
    <citation type="submission" date="2019-07" db="EMBL/GenBank/DDBJ databases">
        <title>R&amp;d 2014.</title>
        <authorList>
            <person name="Klenk H.-P."/>
        </authorList>
    </citation>
    <scope>NUCLEOTIDE SEQUENCE [LARGE SCALE GENOMIC DNA]</scope>
    <source>
        <strain evidence="7 8">DSM 45764</strain>
    </source>
</reference>
<keyword evidence="3" id="KW-0813">Transport</keyword>
<dbReference type="PIRSF" id="PIRSF002741">
    <property type="entry name" value="MppA"/>
    <property type="match status" value="1"/>
</dbReference>
<keyword evidence="8" id="KW-1185">Reference proteome</keyword>
<comment type="subcellular location">
    <subcellularLocation>
        <location evidence="1">Cell envelope</location>
    </subcellularLocation>
</comment>
<dbReference type="GO" id="GO:0030313">
    <property type="term" value="C:cell envelope"/>
    <property type="evidence" value="ECO:0007669"/>
    <property type="project" value="UniProtKB-SubCell"/>
</dbReference>
<evidence type="ECO:0000259" key="6">
    <source>
        <dbReference type="Pfam" id="PF00496"/>
    </source>
</evidence>